<keyword evidence="2 6" id="KW-0812">Transmembrane</keyword>
<name>A0A3N0YP01_ANAGA</name>
<feature type="compositionally biased region" description="Basic and acidic residues" evidence="7">
    <location>
        <begin position="344"/>
        <end position="355"/>
    </location>
</feature>
<dbReference type="GO" id="GO:0007420">
    <property type="term" value="P:brain development"/>
    <property type="evidence" value="ECO:0007669"/>
    <property type="project" value="TreeGrafter"/>
</dbReference>
<dbReference type="OrthoDB" id="567788at2759"/>
<dbReference type="InterPro" id="IPR046964">
    <property type="entry name" value="RTN1-4"/>
</dbReference>
<accession>A0A3N0YP01</accession>
<dbReference type="InterPro" id="IPR003388">
    <property type="entry name" value="Reticulon"/>
</dbReference>
<feature type="region of interest" description="Disordered" evidence="7">
    <location>
        <begin position="257"/>
        <end position="529"/>
    </location>
</feature>
<feature type="region of interest" description="Disordered" evidence="7">
    <location>
        <begin position="94"/>
        <end position="139"/>
    </location>
</feature>
<dbReference type="PANTHER" id="PTHR45799">
    <property type="entry name" value="RETICULON-LIKE PROTEIN"/>
    <property type="match status" value="1"/>
</dbReference>
<feature type="region of interest" description="Disordered" evidence="7">
    <location>
        <begin position="820"/>
        <end position="843"/>
    </location>
</feature>
<protein>
    <recommendedName>
        <fullName evidence="6">Reticulon</fullName>
    </recommendedName>
</protein>
<feature type="compositionally biased region" description="Polar residues" evidence="7">
    <location>
        <begin position="111"/>
        <end position="130"/>
    </location>
</feature>
<evidence type="ECO:0000256" key="5">
    <source>
        <dbReference type="ARBA" id="ARBA00023136"/>
    </source>
</evidence>
<feature type="compositionally biased region" description="Basic and acidic residues" evidence="7">
    <location>
        <begin position="495"/>
        <end position="509"/>
    </location>
</feature>
<feature type="transmembrane region" description="Helical" evidence="6">
    <location>
        <begin position="896"/>
        <end position="929"/>
    </location>
</feature>
<feature type="compositionally biased region" description="Acidic residues" evidence="7">
    <location>
        <begin position="317"/>
        <end position="332"/>
    </location>
</feature>
<organism evidence="9 10">
    <name type="scientific">Anabarilius grahami</name>
    <name type="common">Kanglang fish</name>
    <name type="synonym">Barilius grahami</name>
    <dbReference type="NCBI Taxonomy" id="495550"/>
    <lineage>
        <taxon>Eukaryota</taxon>
        <taxon>Metazoa</taxon>
        <taxon>Chordata</taxon>
        <taxon>Craniata</taxon>
        <taxon>Vertebrata</taxon>
        <taxon>Euteleostomi</taxon>
        <taxon>Actinopterygii</taxon>
        <taxon>Neopterygii</taxon>
        <taxon>Teleostei</taxon>
        <taxon>Ostariophysi</taxon>
        <taxon>Cypriniformes</taxon>
        <taxon>Xenocyprididae</taxon>
        <taxon>Xenocypridinae</taxon>
        <taxon>Xenocypridinae incertae sedis</taxon>
        <taxon>Anabarilius</taxon>
    </lineage>
</organism>
<feature type="compositionally biased region" description="Polar residues" evidence="7">
    <location>
        <begin position="762"/>
        <end position="782"/>
    </location>
</feature>
<dbReference type="GO" id="GO:0030182">
    <property type="term" value="P:neuron differentiation"/>
    <property type="evidence" value="ECO:0007669"/>
    <property type="project" value="TreeGrafter"/>
</dbReference>
<dbReference type="Proteomes" id="UP000281406">
    <property type="component" value="Unassembled WGS sequence"/>
</dbReference>
<dbReference type="Gene3D" id="1.20.5.2480">
    <property type="match status" value="1"/>
</dbReference>
<evidence type="ECO:0000256" key="7">
    <source>
        <dbReference type="SAM" id="MobiDB-lite"/>
    </source>
</evidence>
<dbReference type="Pfam" id="PF02453">
    <property type="entry name" value="Reticulon"/>
    <property type="match status" value="1"/>
</dbReference>
<feature type="compositionally biased region" description="Basic and acidic residues" evidence="7">
    <location>
        <begin position="99"/>
        <end position="110"/>
    </location>
</feature>
<dbReference type="EMBL" id="RJVU01034768">
    <property type="protein sequence ID" value="ROL47939.1"/>
    <property type="molecule type" value="Genomic_DNA"/>
</dbReference>
<feature type="compositionally biased region" description="Acidic residues" evidence="7">
    <location>
        <begin position="167"/>
        <end position="178"/>
    </location>
</feature>
<feature type="region of interest" description="Disordered" evidence="7">
    <location>
        <begin position="33"/>
        <end position="76"/>
    </location>
</feature>
<feature type="region of interest" description="Disordered" evidence="7">
    <location>
        <begin position="749"/>
        <end position="782"/>
    </location>
</feature>
<sequence length="1097" mass="122177">MDADKRVVLGSDKPSENLATSLRFSQSSSFSPVAYGIESSGSPGDNIDRTFKEKRELFDSSLGSQKQDSPIKTSPVSERIKALEALAAKQNDFDGGFPHFKERHYEKSPTESHGISSRLSLQKRTMSNEQESPESPFEVLGEARHGSDFEDTADWMRAHLPPAPDFNIEDPDLDEENESPIVQESPSKVIKANNVDTAEAPEPFAGVPDQFMDSPIKVADDINQSIDDDNKQSKQESVEEDSEFDLNFLPTAYMWEKQEKSETATQGYQIFPDNQELPSTPAPPPDFESPSPPVSQQVEPSSTQHSNISKGNLEPAEIQEVDSSGESDDTVIEEAMSIPTVGNKDLDTKPHKEEETMPNNEKPTIQVPIINVIETEEQVLSDDEEQYEVEVEEDDGEKCQILQGEGRGSSEQHHSEVSEHASVETLYEEHKPDHDISSQTNQTDSDAEHSPEHKVIDDDYESGIFLQSSPDSGGLNFEDSQEQSHMSQNLVSFEPLKESSLDKELEKTAEILSDLPPDISSPSNEPSDIETYVDHYASEELALKDQLNLSYFKETKVKETELSKSNCLPDNQNISAPVQESFDNITDNFNETPNECKLDYESVPEPSLFDTSSDIPDDFETILSQNKMPSVDSEDQTSIVEIKTSTLQEQEELPVQSIDRQTPVQENPPAPFPSFHNEQSNKENVISEPATNEVAEVSEITKSEPQGVTPKDLLDRPDSPETMSDTETFEAECSVTAATDSFVEFMRECLKSRQDEEPEGFSSGQTIDQNPKSDAPPSTQSSPAMIMDLEQERLTISALKELGSSQEEEDENIPTMKTVIKPDKAPLPTPNPEASITSSSQTLPNEYQPVLPKEVEAIDLWVAEAYHLAEHVLTAILTHLTVNDLVHWRDPKKSGVVFGVSLLLLLSLAAFSVISVISYLLLALLCVTISFRIYKSVIQAVQKSNDGHPFKALMEKDVTVPPETFRKHVDACLTHVNRVLKQMSRLFLVEDLVDSLKLAVVMWLLTYVGAVFNGITILILADILLFSVPPVYEKNKTQIDHYIDIVRTQVNTTIANLLMSIRKRSSGLRELVLFYTGSDEMLLDARFDGQCMEGFVN</sequence>
<feature type="compositionally biased region" description="Low complexity" evidence="7">
    <location>
        <begin position="511"/>
        <end position="523"/>
    </location>
</feature>
<dbReference type="PANTHER" id="PTHR45799:SF6">
    <property type="entry name" value="RETICULON"/>
    <property type="match status" value="1"/>
</dbReference>
<feature type="region of interest" description="Disordered" evidence="7">
    <location>
        <begin position="645"/>
        <end position="731"/>
    </location>
</feature>
<evidence type="ECO:0000256" key="2">
    <source>
        <dbReference type="ARBA" id="ARBA00022692"/>
    </source>
</evidence>
<evidence type="ECO:0000256" key="4">
    <source>
        <dbReference type="ARBA" id="ARBA00022989"/>
    </source>
</evidence>
<keyword evidence="10" id="KW-1185">Reference proteome</keyword>
<keyword evidence="4 6" id="KW-1133">Transmembrane helix</keyword>
<evidence type="ECO:0000313" key="10">
    <source>
        <dbReference type="Proteomes" id="UP000281406"/>
    </source>
</evidence>
<feature type="compositionally biased region" description="Basic and acidic residues" evidence="7">
    <location>
        <begin position="228"/>
        <end position="237"/>
    </location>
</feature>
<dbReference type="GO" id="GO:0005789">
    <property type="term" value="C:endoplasmic reticulum membrane"/>
    <property type="evidence" value="ECO:0007669"/>
    <property type="project" value="UniProtKB-SubCell"/>
</dbReference>
<feature type="compositionally biased region" description="Polar residues" evidence="7">
    <location>
        <begin position="61"/>
        <end position="76"/>
    </location>
</feature>
<dbReference type="PROSITE" id="PS50845">
    <property type="entry name" value="RETICULON"/>
    <property type="match status" value="1"/>
</dbReference>
<feature type="compositionally biased region" description="Basic and acidic residues" evidence="7">
    <location>
        <begin position="408"/>
        <end position="436"/>
    </location>
</feature>
<evidence type="ECO:0000256" key="6">
    <source>
        <dbReference type="RuleBase" id="RU210713"/>
    </source>
</evidence>
<comment type="caution">
    <text evidence="9">The sequence shown here is derived from an EMBL/GenBank/DDBJ whole genome shotgun (WGS) entry which is preliminary data.</text>
</comment>
<evidence type="ECO:0000313" key="9">
    <source>
        <dbReference type="EMBL" id="ROL47939.1"/>
    </source>
</evidence>
<dbReference type="GO" id="GO:0043005">
    <property type="term" value="C:neuron projection"/>
    <property type="evidence" value="ECO:0007669"/>
    <property type="project" value="TreeGrafter"/>
</dbReference>
<evidence type="ECO:0000259" key="8">
    <source>
        <dbReference type="PROSITE" id="PS50845"/>
    </source>
</evidence>
<feature type="compositionally biased region" description="Acidic residues" evidence="7">
    <location>
        <begin position="374"/>
        <end position="396"/>
    </location>
</feature>
<feature type="region of interest" description="Disordered" evidence="7">
    <location>
        <begin position="158"/>
        <end position="245"/>
    </location>
</feature>
<keyword evidence="3 6" id="KW-0256">Endoplasmic reticulum</keyword>
<evidence type="ECO:0000256" key="3">
    <source>
        <dbReference type="ARBA" id="ARBA00022824"/>
    </source>
</evidence>
<feature type="compositionally biased region" description="Polar residues" evidence="7">
    <location>
        <begin position="832"/>
        <end position="843"/>
    </location>
</feature>
<gene>
    <name evidence="9" type="ORF">DPX16_21806</name>
</gene>
<keyword evidence="5 6" id="KW-0472">Membrane</keyword>
<feature type="compositionally biased region" description="Pro residues" evidence="7">
    <location>
        <begin position="280"/>
        <end position="293"/>
    </location>
</feature>
<proteinExistence type="predicted"/>
<feature type="compositionally biased region" description="Basic and acidic residues" evidence="7">
    <location>
        <begin position="46"/>
        <end position="58"/>
    </location>
</feature>
<feature type="transmembrane region" description="Helical" evidence="6">
    <location>
        <begin position="1011"/>
        <end position="1032"/>
    </location>
</feature>
<comment type="subcellular location">
    <subcellularLocation>
        <location evidence="1 6">Endoplasmic reticulum membrane</location>
        <topology evidence="1 6">Multi-pass membrane protein</topology>
    </subcellularLocation>
</comment>
<feature type="domain" description="Reticulon" evidence="8">
    <location>
        <begin position="882"/>
        <end position="1051"/>
    </location>
</feature>
<feature type="compositionally biased region" description="Basic and acidic residues" evidence="7">
    <location>
        <begin position="446"/>
        <end position="457"/>
    </location>
</feature>
<reference evidence="9 10" key="1">
    <citation type="submission" date="2018-10" db="EMBL/GenBank/DDBJ databases">
        <title>Genome assembly for a Yunnan-Guizhou Plateau 3E fish, Anabarilius grahami (Regan), and its evolutionary and genetic applications.</title>
        <authorList>
            <person name="Jiang W."/>
        </authorList>
    </citation>
    <scope>NUCLEOTIDE SEQUENCE [LARGE SCALE GENOMIC DNA]</scope>
    <source>
        <strain evidence="9">AG-KIZ</strain>
        <tissue evidence="9">Muscle</tissue>
    </source>
</reference>
<dbReference type="GO" id="GO:0071787">
    <property type="term" value="P:endoplasmic reticulum tubular network formation"/>
    <property type="evidence" value="ECO:0007669"/>
    <property type="project" value="TreeGrafter"/>
</dbReference>
<evidence type="ECO:0000256" key="1">
    <source>
        <dbReference type="ARBA" id="ARBA00004477"/>
    </source>
</evidence>
<dbReference type="AlphaFoldDB" id="A0A3N0YP01"/>
<dbReference type="GO" id="GO:0014069">
    <property type="term" value="C:postsynaptic density"/>
    <property type="evidence" value="ECO:0007669"/>
    <property type="project" value="TreeGrafter"/>
</dbReference>